<proteinExistence type="predicted"/>
<evidence type="ECO:0000313" key="2">
    <source>
        <dbReference type="EMBL" id="MXQ82901.1"/>
    </source>
</evidence>
<name>A0A6B0R1S9_9CETA</name>
<feature type="compositionally biased region" description="Basic and acidic residues" evidence="1">
    <location>
        <begin position="31"/>
        <end position="44"/>
    </location>
</feature>
<dbReference type="EMBL" id="VBQZ03000014">
    <property type="protein sequence ID" value="MXQ82901.1"/>
    <property type="molecule type" value="Genomic_DNA"/>
</dbReference>
<gene>
    <name evidence="2" type="ORF">E5288_WYG022745</name>
</gene>
<sequence length="91" mass="10032">MWDEKGSERLQRQIAVGEEQLCLRDLVAFPGHKETGNVDSRERGSNGGLGRQPRRKVLLSGLIGVVSWKRPLSLVVLNIIAQTVLTALSIL</sequence>
<organism evidence="2 3">
    <name type="scientific">Bos mutus</name>
    <name type="common">wild yak</name>
    <dbReference type="NCBI Taxonomy" id="72004"/>
    <lineage>
        <taxon>Eukaryota</taxon>
        <taxon>Metazoa</taxon>
        <taxon>Chordata</taxon>
        <taxon>Craniata</taxon>
        <taxon>Vertebrata</taxon>
        <taxon>Euteleostomi</taxon>
        <taxon>Mammalia</taxon>
        <taxon>Eutheria</taxon>
        <taxon>Laurasiatheria</taxon>
        <taxon>Artiodactyla</taxon>
        <taxon>Ruminantia</taxon>
        <taxon>Pecora</taxon>
        <taxon>Bovidae</taxon>
        <taxon>Bovinae</taxon>
        <taxon>Bos</taxon>
    </lineage>
</organism>
<comment type="caution">
    <text evidence="2">The sequence shown here is derived from an EMBL/GenBank/DDBJ whole genome shotgun (WGS) entry which is preliminary data.</text>
</comment>
<reference evidence="2" key="1">
    <citation type="submission" date="2019-10" db="EMBL/GenBank/DDBJ databases">
        <title>The sequence and de novo assembly of the wild yak genome.</title>
        <authorList>
            <person name="Liu Y."/>
        </authorList>
    </citation>
    <scope>NUCLEOTIDE SEQUENCE [LARGE SCALE GENOMIC DNA]</scope>
    <source>
        <strain evidence="2">WY2019</strain>
    </source>
</reference>
<dbReference type="AlphaFoldDB" id="A0A6B0R1S9"/>
<protein>
    <submittedName>
        <fullName evidence="2">Uncharacterized protein</fullName>
    </submittedName>
</protein>
<keyword evidence="3" id="KW-1185">Reference proteome</keyword>
<evidence type="ECO:0000313" key="3">
    <source>
        <dbReference type="Proteomes" id="UP000322234"/>
    </source>
</evidence>
<evidence type="ECO:0000256" key="1">
    <source>
        <dbReference type="SAM" id="MobiDB-lite"/>
    </source>
</evidence>
<feature type="region of interest" description="Disordered" evidence="1">
    <location>
        <begin position="31"/>
        <end position="52"/>
    </location>
</feature>
<dbReference type="Proteomes" id="UP000322234">
    <property type="component" value="Unassembled WGS sequence"/>
</dbReference>
<accession>A0A6B0R1S9</accession>